<sequence length="555" mass="62348">MGQVLSNVLRRKTTASPEEFLQTQSEYYYSSCIDSSITTTSISDPSPDLSNLIGGDSTSDTTPIGLRLLLHDRIGLHQNILSAPRSVLGYYSHRDSTTVVDTVLVQQDITLFSSSSTSEESRGKEEGIEDESYQVLSNVLRCVCICGEAEDESYQNPIEIFSLHPLLNISPPLIQPSKTITTRPEEFRQTHPSDYCYSSCIDSSITTPPVSDPSSPLPNLIPVSDPSSPDLSTSNTTTGLRQHLLPTPRSILDYYSQTDSTIVEDTITVQNDTLFSSSSNSEEKIIRYGDKNLKEPRGKEEGIEEEEKLIICINEAVPVPVPVPVPAVMEENRWMKHYDSYQKKLLVSEVPVVIEEIRWIKHYNSCQKILLVGEGDFSFSASLAMAFGNARNIIATSLNSTGYLSNTYRSAMSNIQSLRGRGAKVMHEVDATKMANQILFQGMTFDRIVFNFPLSGFFPDESRESKLRRERKLVRLFIANAREMITERGEIHVTHKSNAFFLEWKLEEMASSEGLQLIDEVHFNYTDFPGYRTKYGFGTDKNFNCNPSKTYKFGL</sequence>
<protein>
    <submittedName>
        <fullName evidence="1">Uncharacterized protein</fullName>
    </submittedName>
</protein>
<evidence type="ECO:0000313" key="1">
    <source>
        <dbReference type="EMBL" id="KAH7860514.1"/>
    </source>
</evidence>
<proteinExistence type="predicted"/>
<dbReference type="EMBL" id="CM037154">
    <property type="protein sequence ID" value="KAH7860514.1"/>
    <property type="molecule type" value="Genomic_DNA"/>
</dbReference>
<accession>A0ACB7Z3S8</accession>
<gene>
    <name evidence="1" type="ORF">Vadar_014337</name>
</gene>
<dbReference type="Proteomes" id="UP000828048">
    <property type="component" value="Chromosome 4"/>
</dbReference>
<name>A0ACB7Z3S8_9ERIC</name>
<keyword evidence="2" id="KW-1185">Reference proteome</keyword>
<reference evidence="1 2" key="1">
    <citation type="journal article" date="2021" name="Hortic Res">
        <title>High-quality reference genome and annotation aids understanding of berry development for evergreen blueberry (Vaccinium darrowii).</title>
        <authorList>
            <person name="Yu J."/>
            <person name="Hulse-Kemp A.M."/>
            <person name="Babiker E."/>
            <person name="Staton M."/>
        </authorList>
    </citation>
    <scope>NUCLEOTIDE SEQUENCE [LARGE SCALE GENOMIC DNA]</scope>
    <source>
        <strain evidence="2">cv. NJ 8807/NJ 8810</strain>
        <tissue evidence="1">Young leaf</tissue>
    </source>
</reference>
<evidence type="ECO:0000313" key="2">
    <source>
        <dbReference type="Proteomes" id="UP000828048"/>
    </source>
</evidence>
<organism evidence="1 2">
    <name type="scientific">Vaccinium darrowii</name>
    <dbReference type="NCBI Taxonomy" id="229202"/>
    <lineage>
        <taxon>Eukaryota</taxon>
        <taxon>Viridiplantae</taxon>
        <taxon>Streptophyta</taxon>
        <taxon>Embryophyta</taxon>
        <taxon>Tracheophyta</taxon>
        <taxon>Spermatophyta</taxon>
        <taxon>Magnoliopsida</taxon>
        <taxon>eudicotyledons</taxon>
        <taxon>Gunneridae</taxon>
        <taxon>Pentapetalae</taxon>
        <taxon>asterids</taxon>
        <taxon>Ericales</taxon>
        <taxon>Ericaceae</taxon>
        <taxon>Vaccinioideae</taxon>
        <taxon>Vaccinieae</taxon>
        <taxon>Vaccinium</taxon>
    </lineage>
</organism>
<comment type="caution">
    <text evidence="1">The sequence shown here is derived from an EMBL/GenBank/DDBJ whole genome shotgun (WGS) entry which is preliminary data.</text>
</comment>